<evidence type="ECO:0000313" key="2">
    <source>
        <dbReference type="EMBL" id="ORZ31486.1"/>
    </source>
</evidence>
<feature type="compositionally biased region" description="Low complexity" evidence="1">
    <location>
        <begin position="615"/>
        <end position="629"/>
    </location>
</feature>
<evidence type="ECO:0000313" key="3">
    <source>
        <dbReference type="Proteomes" id="UP000193411"/>
    </source>
</evidence>
<name>A0A1Y2HA60_9FUNG</name>
<feature type="compositionally biased region" description="Pro residues" evidence="1">
    <location>
        <begin position="526"/>
        <end position="544"/>
    </location>
</feature>
<feature type="region of interest" description="Disordered" evidence="1">
    <location>
        <begin position="519"/>
        <end position="648"/>
    </location>
</feature>
<accession>A0A1Y2HA60</accession>
<dbReference type="EMBL" id="MCFL01000059">
    <property type="protein sequence ID" value="ORZ31486.1"/>
    <property type="molecule type" value="Genomic_DNA"/>
</dbReference>
<reference evidence="2 3" key="1">
    <citation type="submission" date="2016-07" db="EMBL/GenBank/DDBJ databases">
        <title>Pervasive Adenine N6-methylation of Active Genes in Fungi.</title>
        <authorList>
            <consortium name="DOE Joint Genome Institute"/>
            <person name="Mondo S.J."/>
            <person name="Dannebaum R.O."/>
            <person name="Kuo R.C."/>
            <person name="Labutti K."/>
            <person name="Haridas S."/>
            <person name="Kuo A."/>
            <person name="Salamov A."/>
            <person name="Ahrendt S.R."/>
            <person name="Lipzen A."/>
            <person name="Sullivan W."/>
            <person name="Andreopoulos W.B."/>
            <person name="Clum A."/>
            <person name="Lindquist E."/>
            <person name="Daum C."/>
            <person name="Ramamoorthy G.K."/>
            <person name="Gryganskyi A."/>
            <person name="Culley D."/>
            <person name="Magnuson J.K."/>
            <person name="James T.Y."/>
            <person name="O'Malley M.A."/>
            <person name="Stajich J.E."/>
            <person name="Spatafora J.W."/>
            <person name="Visel A."/>
            <person name="Grigoriev I.V."/>
        </authorList>
    </citation>
    <scope>NUCLEOTIDE SEQUENCE [LARGE SCALE GENOMIC DNA]</scope>
    <source>
        <strain evidence="2 3">PL171</strain>
    </source>
</reference>
<organism evidence="2 3">
    <name type="scientific">Catenaria anguillulae PL171</name>
    <dbReference type="NCBI Taxonomy" id="765915"/>
    <lineage>
        <taxon>Eukaryota</taxon>
        <taxon>Fungi</taxon>
        <taxon>Fungi incertae sedis</taxon>
        <taxon>Blastocladiomycota</taxon>
        <taxon>Blastocladiomycetes</taxon>
        <taxon>Blastocladiales</taxon>
        <taxon>Catenariaceae</taxon>
        <taxon>Catenaria</taxon>
    </lineage>
</organism>
<protein>
    <recommendedName>
        <fullName evidence="4">Transcription factor domain-containing protein</fullName>
    </recommendedName>
</protein>
<feature type="compositionally biased region" description="Basic residues" evidence="1">
    <location>
        <begin position="568"/>
        <end position="593"/>
    </location>
</feature>
<sequence>MRPPPPPPPRYLQQTRHDLAPFPVLSTVRAAVQLFSKLAVSALVPDSVRKWCASQPFDAPAWHPTHAPDHIEPIMQRSMSFALGLAITVFVYRTCGPESLSARGTPPTSIENGTSSGRIAPPLVVDEVLVADWMTTTVGIAMHEPCAMDPELGSGDCHFARGLAMYLLAYAELTAGNVPTARRLCLAALDVLQEEAVGSPSSTPSLPTVFQKCEVYLSISTLYHTLSVATRVPGGRSSEMVNEYERLLSDPAVAATALAGGLGDGVSLAVHLDLLSLIARAVDMSSAPRDRVHPDDRLSLLHSLQAVMVNLEAEDPFPPDEPARFAPALFVRIQTYAILIQLARPAILESLGVASDGTRVSTSHAAVPPRAPTLDSNLTYATAGLVRLSRWIASQSIDVNPFLQHSFVAATHALAPAILQAMSGVAMMIACGGRDVQAEARAAEMHHHRGAAHSLLGILHTISPLLPSPLNIVHRFIGPVSQFCARLDASANPDVIPFIVGVERDHGIGSSLLAGGPSAIMHAGPMGPPPPPPQLHPPAPPSWPTYPGHASRVPPPPPPHLHPPHSQQGHHHAPHSQQGHHHAPHSHSHHAHAPPHASQYPHLRPQAILPPTPPNASSSHSNPSNPSTPVGRIDGSVPTPAPASASRV</sequence>
<gene>
    <name evidence="2" type="ORF">BCR44DRAFT_250499</name>
</gene>
<keyword evidence="3" id="KW-1185">Reference proteome</keyword>
<dbReference type="AlphaFoldDB" id="A0A1Y2HA60"/>
<comment type="caution">
    <text evidence="2">The sequence shown here is derived from an EMBL/GenBank/DDBJ whole genome shotgun (WGS) entry which is preliminary data.</text>
</comment>
<evidence type="ECO:0008006" key="4">
    <source>
        <dbReference type="Google" id="ProtNLM"/>
    </source>
</evidence>
<proteinExistence type="predicted"/>
<dbReference type="Proteomes" id="UP000193411">
    <property type="component" value="Unassembled WGS sequence"/>
</dbReference>
<evidence type="ECO:0000256" key="1">
    <source>
        <dbReference type="SAM" id="MobiDB-lite"/>
    </source>
</evidence>